<dbReference type="PROSITE" id="PS00086">
    <property type="entry name" value="CYTOCHROME_P450"/>
    <property type="match status" value="1"/>
</dbReference>
<evidence type="ECO:0000256" key="2">
    <source>
        <dbReference type="ARBA" id="ARBA00010617"/>
    </source>
</evidence>
<feature type="region of interest" description="Disordered" evidence="9">
    <location>
        <begin position="1"/>
        <end position="20"/>
    </location>
</feature>
<sequence>MTATRSSAEHPSAEVAQGGCPFDRGVRPALALKGAAKPGESVRWRASSRVSLPVSATLRRDVQLARLYAPMLAKTLALTLARKARSKLVVEHDPKHVAITDFDPFDPTVAHDPYPHYRALLAGPRVHYNPKRDVYILSRYADVRAAARNHDVLSSAGGVTYSRLQLPFLPTSDPPEHTRMRKQLRPAFTRSALESWRPTIDQLAQELIARLMTQAGADVVSTVAAPIAMRTITHILGVSGPDQAAFRDWSSQAARMTNINLSASGLFSLARTFNGFRHLHAFFTQRLRHDGPLRVETVLERLAAQADDGALSDEELFFFAVLLLVAGYESTANLLSTLFLTPASWPDQLRLLAQRPELIPSAIEEQLRFASPIQNICRTTRVDYPVGRAVIPKGSLVLLAWGAANRDPRQFDDPDVFRADRNPTAHVAFGSGIHSCPGAQLARMEGQAVLREIVENIERIEVVEPPRWSTNANLRGLTRLRVSVTRRTPASGPSQI</sequence>
<dbReference type="Proteomes" id="UP000008896">
    <property type="component" value="Chromosome"/>
</dbReference>
<dbReference type="GeneID" id="45424544"/>
<keyword evidence="3 8" id="KW-0349">Heme</keyword>
<evidence type="ECO:0000256" key="3">
    <source>
        <dbReference type="ARBA" id="ARBA00022617"/>
    </source>
</evidence>
<evidence type="ECO:0000313" key="11">
    <source>
        <dbReference type="Proteomes" id="UP000008896"/>
    </source>
</evidence>
<dbReference type="SUPFAM" id="SSF48264">
    <property type="entry name" value="Cytochrome P450"/>
    <property type="match status" value="1"/>
</dbReference>
<dbReference type="PANTHER" id="PTHR46696:SF4">
    <property type="entry name" value="BIOTIN BIOSYNTHESIS CYTOCHROME P450"/>
    <property type="match status" value="1"/>
</dbReference>
<evidence type="ECO:0000256" key="8">
    <source>
        <dbReference type="RuleBase" id="RU000461"/>
    </source>
</evidence>
<evidence type="ECO:0000256" key="5">
    <source>
        <dbReference type="ARBA" id="ARBA00023002"/>
    </source>
</evidence>
<dbReference type="KEGG" id="mce:MCAN_05821"/>
<evidence type="ECO:0000256" key="6">
    <source>
        <dbReference type="ARBA" id="ARBA00023004"/>
    </source>
</evidence>
<reference evidence="10 11" key="1">
    <citation type="journal article" date="2012" name="PLoS Negl. Trop. Dis.">
        <title>The Genome of Mycobacterium Africanum West African 2 Reveals a Lineage-Specific Locus and Genome Erosion Common to the M. tuberculosis Complex.</title>
        <authorList>
            <person name="Bentley S.D."/>
            <person name="Comas I."/>
            <person name="Bryant J.M."/>
            <person name="Walker D."/>
            <person name="Smith N.H."/>
            <person name="Harris S.R."/>
            <person name="Thurston S."/>
            <person name="Gagneux S."/>
            <person name="Wood J."/>
            <person name="Antonio M."/>
            <person name="Quail M.A."/>
            <person name="Gehre F."/>
            <person name="Adegbola R.A."/>
            <person name="Parkhill J."/>
            <person name="de Jong B.C."/>
        </authorList>
    </citation>
    <scope>NUCLEOTIDE SEQUENCE [LARGE SCALE GENOMIC DNA]</scope>
    <source>
        <strain evidence="10 11">CIPT 140010059</strain>
    </source>
</reference>
<dbReference type="GO" id="GO:0008395">
    <property type="term" value="F:steroid hydroxylase activity"/>
    <property type="evidence" value="ECO:0007669"/>
    <property type="project" value="TreeGrafter"/>
</dbReference>
<dbReference type="AlphaFoldDB" id="A0AB72XJA5"/>
<organism evidence="10 11">
    <name type="scientific">Mycobacterium canettii (strain CIPT 140010059)</name>
    <dbReference type="NCBI Taxonomy" id="1048245"/>
    <lineage>
        <taxon>Bacteria</taxon>
        <taxon>Bacillati</taxon>
        <taxon>Actinomycetota</taxon>
        <taxon>Actinomycetes</taxon>
        <taxon>Mycobacteriales</taxon>
        <taxon>Mycobacteriaceae</taxon>
        <taxon>Mycobacterium</taxon>
        <taxon>Mycobacterium tuberculosis complex</taxon>
    </lineage>
</organism>
<comment type="cofactor">
    <cofactor evidence="1">
        <name>heme</name>
        <dbReference type="ChEBI" id="CHEBI:30413"/>
    </cofactor>
</comment>
<reference evidence="10 11" key="2">
    <citation type="journal article" date="2013" name="Nat. Genet.">
        <title>Genomic analysis of smooth tubercle bacilli provides insights into ancestry and pathoadaptation of Mycobacterium tuberculosis.</title>
        <authorList>
            <person name="Supply P."/>
            <person name="Marceau M."/>
            <person name="Mangenot S."/>
            <person name="Roche D."/>
            <person name="Rouanet C."/>
            <person name="Khanna V."/>
            <person name="Majlessi L."/>
            <person name="Criscuolo A."/>
            <person name="Tap J."/>
            <person name="Pawlik A."/>
            <person name="Fiette L."/>
            <person name="Orgeur M."/>
            <person name="Fabre M."/>
            <person name="Parmentier C."/>
            <person name="Frigui W."/>
            <person name="Simeone R."/>
            <person name="Boritsch E.C."/>
            <person name="Debrie A.S."/>
            <person name="Willery E."/>
            <person name="Walker D."/>
            <person name="Quail M.A."/>
            <person name="Ma L."/>
            <person name="Bouchier C."/>
            <person name="Salvignol G."/>
            <person name="Sayes F."/>
            <person name="Cascioferro A."/>
            <person name="Seemann T."/>
            <person name="Barbe V."/>
            <person name="Locht C."/>
            <person name="Gutierrez M.C."/>
            <person name="Leclerc C."/>
            <person name="Bentley S.D."/>
            <person name="Stinear T.P."/>
            <person name="Brisse S."/>
            <person name="Medigue C."/>
            <person name="Parkhill J."/>
            <person name="Cruveiller S."/>
            <person name="Brosch R."/>
        </authorList>
    </citation>
    <scope>NUCLEOTIDE SEQUENCE [LARGE SCALE GENOMIC DNA]</scope>
    <source>
        <strain evidence="10 11">CIPT 140010059</strain>
    </source>
</reference>
<evidence type="ECO:0000256" key="4">
    <source>
        <dbReference type="ARBA" id="ARBA00022723"/>
    </source>
</evidence>
<keyword evidence="4 8" id="KW-0479">Metal-binding</keyword>
<dbReference type="Gene3D" id="1.10.630.10">
    <property type="entry name" value="Cytochrome P450"/>
    <property type="match status" value="1"/>
</dbReference>
<evidence type="ECO:0000256" key="7">
    <source>
        <dbReference type="ARBA" id="ARBA00023033"/>
    </source>
</evidence>
<name>A0AB72XJA5_MYCCP</name>
<evidence type="ECO:0000256" key="9">
    <source>
        <dbReference type="SAM" id="MobiDB-lite"/>
    </source>
</evidence>
<dbReference type="GO" id="GO:0020037">
    <property type="term" value="F:heme binding"/>
    <property type="evidence" value="ECO:0007669"/>
    <property type="project" value="InterPro"/>
</dbReference>
<proteinExistence type="inferred from homology"/>
<dbReference type="InterPro" id="IPR001128">
    <property type="entry name" value="Cyt_P450"/>
</dbReference>
<dbReference type="Pfam" id="PF00067">
    <property type="entry name" value="p450"/>
    <property type="match status" value="1"/>
</dbReference>
<keyword evidence="5 8" id="KW-0560">Oxidoreductase</keyword>
<comment type="similarity">
    <text evidence="2 8">Belongs to the cytochrome P450 family.</text>
</comment>
<dbReference type="InterPro" id="IPR002397">
    <property type="entry name" value="Cyt_P450_B"/>
</dbReference>
<keyword evidence="7 8" id="KW-0503">Monooxygenase</keyword>
<gene>
    <name evidence="10" type="ordered locus">MCAN_05821</name>
</gene>
<evidence type="ECO:0000256" key="1">
    <source>
        <dbReference type="ARBA" id="ARBA00001971"/>
    </source>
</evidence>
<evidence type="ECO:0008006" key="12">
    <source>
        <dbReference type="Google" id="ProtNLM"/>
    </source>
</evidence>
<dbReference type="InterPro" id="IPR017972">
    <property type="entry name" value="Cyt_P450_CS"/>
</dbReference>
<dbReference type="InterPro" id="IPR036396">
    <property type="entry name" value="Cyt_P450_sf"/>
</dbReference>
<dbReference type="PRINTS" id="PR00359">
    <property type="entry name" value="BP450"/>
</dbReference>
<keyword evidence="6 8" id="KW-0408">Iron</keyword>
<dbReference type="GO" id="GO:0006707">
    <property type="term" value="P:cholesterol catabolic process"/>
    <property type="evidence" value="ECO:0007669"/>
    <property type="project" value="TreeGrafter"/>
</dbReference>
<evidence type="ECO:0000313" key="10">
    <source>
        <dbReference type="EMBL" id="CCC42922.1"/>
    </source>
</evidence>
<dbReference type="PANTHER" id="PTHR46696">
    <property type="entry name" value="P450, PUTATIVE (EUROFUNG)-RELATED"/>
    <property type="match status" value="1"/>
</dbReference>
<dbReference type="FunFam" id="1.10.630.10:FF:000018">
    <property type="entry name" value="Cytochrome P450 monooxygenase"/>
    <property type="match status" value="1"/>
</dbReference>
<dbReference type="GO" id="GO:0005506">
    <property type="term" value="F:iron ion binding"/>
    <property type="evidence" value="ECO:0007669"/>
    <property type="project" value="InterPro"/>
</dbReference>
<protein>
    <recommendedName>
        <fullName evidence="12">Cytochrome P450 128 CYP128</fullName>
    </recommendedName>
</protein>
<dbReference type="RefSeq" id="WP_014000305.1">
    <property type="nucleotide sequence ID" value="NC_015848.1"/>
</dbReference>
<accession>A0AB72XJA5</accession>
<dbReference type="GO" id="GO:0036199">
    <property type="term" value="F:cholest-4-en-3-one 26-monooxygenase activity"/>
    <property type="evidence" value="ECO:0007669"/>
    <property type="project" value="TreeGrafter"/>
</dbReference>
<dbReference type="EMBL" id="HE572590">
    <property type="protein sequence ID" value="CCC42922.1"/>
    <property type="molecule type" value="Genomic_DNA"/>
</dbReference>